<evidence type="ECO:0008006" key="3">
    <source>
        <dbReference type="Google" id="ProtNLM"/>
    </source>
</evidence>
<proteinExistence type="predicted"/>
<dbReference type="Proteomes" id="UP000258889">
    <property type="component" value="Chromosome i"/>
</dbReference>
<dbReference type="EMBL" id="CP030144">
    <property type="protein sequence ID" value="AXR64778.1"/>
    <property type="molecule type" value="Genomic_DNA"/>
</dbReference>
<sequence length="108" mass="12598">MRIISSEREFGGRKSESFQCGNSHEIKMLFSLQLHQWTADTGTNFVAKSRLKPQKNVKRPNSVGTSSVLRFEWTTLYLRKYQDVIYVEQNLHYLGCGSSYIFKKKNKT</sequence>
<organism evidence="1 2">
    <name type="scientific">Leptospira mayottensis</name>
    <dbReference type="NCBI Taxonomy" id="1137606"/>
    <lineage>
        <taxon>Bacteria</taxon>
        <taxon>Pseudomonadati</taxon>
        <taxon>Spirochaetota</taxon>
        <taxon>Spirochaetia</taxon>
        <taxon>Leptospirales</taxon>
        <taxon>Leptospiraceae</taxon>
        <taxon>Leptospira</taxon>
    </lineage>
</organism>
<name>A0ABM6YBW7_9LEPT</name>
<accession>A0ABM6YBW7</accession>
<evidence type="ECO:0000313" key="1">
    <source>
        <dbReference type="EMBL" id="AXR64778.1"/>
    </source>
</evidence>
<protein>
    <recommendedName>
        <fullName evidence="3">DUF1564 family protein</fullName>
    </recommendedName>
</protein>
<evidence type="ECO:0000313" key="2">
    <source>
        <dbReference type="Proteomes" id="UP000258889"/>
    </source>
</evidence>
<keyword evidence="2" id="KW-1185">Reference proteome</keyword>
<reference evidence="1 2" key="1">
    <citation type="submission" date="2018-09" db="EMBL/GenBank/DDBJ databases">
        <title>Complete Genome sequences of three Leptospira mayottensis isolates obtained from Tenrecid mammals endemic to the Malagasy region.</title>
        <authorList>
            <person name="Cordonin C."/>
            <person name="Toty C."/>
        </authorList>
    </citation>
    <scope>NUCLEOTIDE SEQUENCE [LARGE SCALE GENOMIC DNA]</scope>
    <source>
        <strain evidence="1 2">MDI222</strain>
    </source>
</reference>
<gene>
    <name evidence="1" type="ORF">DQM28_11680</name>
</gene>